<organism evidence="7 8">
    <name type="scientific">Blumeria graminis f. sp. hordei (strain DH14)</name>
    <name type="common">Barley powdery mildew</name>
    <name type="synonym">Oidium monilioides f. sp. hordei</name>
    <dbReference type="NCBI Taxonomy" id="546991"/>
    <lineage>
        <taxon>Eukaryota</taxon>
        <taxon>Fungi</taxon>
        <taxon>Dikarya</taxon>
        <taxon>Ascomycota</taxon>
        <taxon>Pezizomycotina</taxon>
        <taxon>Leotiomycetes</taxon>
        <taxon>Erysiphales</taxon>
        <taxon>Erysiphaceae</taxon>
        <taxon>Blumeria</taxon>
        <taxon>Blumeria hordei</taxon>
    </lineage>
</organism>
<dbReference type="STRING" id="546991.N1JDK9"/>
<feature type="domain" description="Ribosomal protein mS38 C-terminal" evidence="6">
    <location>
        <begin position="344"/>
        <end position="377"/>
    </location>
</feature>
<comment type="caution">
    <text evidence="7">The sequence shown here is derived from an EMBL/GenBank/DDBJ whole genome shotgun (WGS) entry which is preliminary data.</text>
</comment>
<evidence type="ECO:0000259" key="6">
    <source>
        <dbReference type="SMART" id="SM01155"/>
    </source>
</evidence>
<feature type="compositionally biased region" description="Low complexity" evidence="5">
    <location>
        <begin position="46"/>
        <end position="75"/>
    </location>
</feature>
<evidence type="ECO:0000313" key="8">
    <source>
        <dbReference type="Proteomes" id="UP000015441"/>
    </source>
</evidence>
<protein>
    <recommendedName>
        <fullName evidence="4">Small ribosomal subunit protein mS38</fullName>
    </recommendedName>
</protein>
<evidence type="ECO:0000256" key="4">
    <source>
        <dbReference type="ARBA" id="ARBA00035682"/>
    </source>
</evidence>
<name>N1JDK9_BLUG1</name>
<evidence type="ECO:0000256" key="2">
    <source>
        <dbReference type="ARBA" id="ARBA00023128"/>
    </source>
</evidence>
<dbReference type="InParanoid" id="N1JDK9"/>
<sequence length="378" mass="41767">MLLSSARRLVLVVPPAPVSSTLVTNTSRSVASNVVTSRCHQRRASSSKPSSPSNGSKGVIESRSVSSTAAESSSTQKELSHKDLDTKATTSANTKSKIKRSLSKTALKNKNQPLLNLPSVPSTQHITPSCETHSTTLLGTAAFFSLHRPISITNGFPQPVSDEAFASIFRPRIKSTKSQEILMTLTNTLDNFDAVSEALDILHLDSEHKNLSEPDGELSGDFNGSAFTTSNQRVQGNQNHDQSLNFLTGKYAPFNPPPAPLPIDSTEPYASIVPTTESRSNQNRIFTAILTVEESMDPNGNVTFIAHHSPLIAKDAPNTNRFPNRMQIRQQRHRSKVGKIRGMLAISVKRQRKLKMKKHKYKKLMRRTRNLRRKLDRN</sequence>
<dbReference type="eggNOG" id="ENOG502S2R6">
    <property type="taxonomic scope" value="Eukaryota"/>
</dbReference>
<dbReference type="PANTHER" id="PTHR32035:SF3">
    <property type="entry name" value="SMALL RIBOSOMAL SUBUNIT PROTEIN MS38"/>
    <property type="match status" value="1"/>
</dbReference>
<evidence type="ECO:0000256" key="1">
    <source>
        <dbReference type="ARBA" id="ARBA00004173"/>
    </source>
</evidence>
<dbReference type="EMBL" id="CAUH01004556">
    <property type="protein sequence ID" value="CCU80051.1"/>
    <property type="molecule type" value="Genomic_DNA"/>
</dbReference>
<gene>
    <name evidence="7" type="ORF">BGHDH14_bghG004556000001001</name>
</gene>
<reference evidence="7 8" key="1">
    <citation type="journal article" date="2010" name="Science">
        <title>Genome expansion and gene loss in powdery mildew fungi reveal tradeoffs in extreme parasitism.</title>
        <authorList>
            <person name="Spanu P.D."/>
            <person name="Abbott J.C."/>
            <person name="Amselem J."/>
            <person name="Burgis T.A."/>
            <person name="Soanes D.M."/>
            <person name="Stueber K."/>
            <person name="Ver Loren van Themaat E."/>
            <person name="Brown J.K.M."/>
            <person name="Butcher S.A."/>
            <person name="Gurr S.J."/>
            <person name="Lebrun M.-H."/>
            <person name="Ridout C.J."/>
            <person name="Schulze-Lefert P."/>
            <person name="Talbot N.J."/>
            <person name="Ahmadinejad N."/>
            <person name="Ametz C."/>
            <person name="Barton G.R."/>
            <person name="Benjdia M."/>
            <person name="Bidzinski P."/>
            <person name="Bindschedler L.V."/>
            <person name="Both M."/>
            <person name="Brewer M.T."/>
            <person name="Cadle-Davidson L."/>
            <person name="Cadle-Davidson M.M."/>
            <person name="Collemare J."/>
            <person name="Cramer R."/>
            <person name="Frenkel O."/>
            <person name="Godfrey D."/>
            <person name="Harriman J."/>
            <person name="Hoede C."/>
            <person name="King B.C."/>
            <person name="Klages S."/>
            <person name="Kleemann J."/>
            <person name="Knoll D."/>
            <person name="Koti P.S."/>
            <person name="Kreplak J."/>
            <person name="Lopez-Ruiz F.J."/>
            <person name="Lu X."/>
            <person name="Maekawa T."/>
            <person name="Mahanil S."/>
            <person name="Micali C."/>
            <person name="Milgroom M.G."/>
            <person name="Montana G."/>
            <person name="Noir S."/>
            <person name="O'Connell R.J."/>
            <person name="Oberhaensli S."/>
            <person name="Parlange F."/>
            <person name="Pedersen C."/>
            <person name="Quesneville H."/>
            <person name="Reinhardt R."/>
            <person name="Rott M."/>
            <person name="Sacristan S."/>
            <person name="Schmidt S.M."/>
            <person name="Schoen M."/>
            <person name="Skamnioti P."/>
            <person name="Sommer H."/>
            <person name="Stephens A."/>
            <person name="Takahara H."/>
            <person name="Thordal-Christensen H."/>
            <person name="Vigouroux M."/>
            <person name="Wessling R."/>
            <person name="Wicker T."/>
            <person name="Panstruga R."/>
        </authorList>
    </citation>
    <scope>NUCLEOTIDE SEQUENCE [LARGE SCALE GENOMIC DNA]</scope>
    <source>
        <strain evidence="7">DH14</strain>
    </source>
</reference>
<dbReference type="GO" id="GO:0005739">
    <property type="term" value="C:mitochondrion"/>
    <property type="evidence" value="ECO:0007669"/>
    <property type="project" value="UniProtKB-SubCell"/>
</dbReference>
<keyword evidence="8" id="KW-1185">Reference proteome</keyword>
<dbReference type="OrthoDB" id="5364404at2759"/>
<dbReference type="Pfam" id="PF08213">
    <property type="entry name" value="COX24_C"/>
    <property type="match status" value="1"/>
</dbReference>
<evidence type="ECO:0000256" key="5">
    <source>
        <dbReference type="SAM" id="MobiDB-lite"/>
    </source>
</evidence>
<proteinExistence type="inferred from homology"/>
<dbReference type="SMART" id="SM01155">
    <property type="entry name" value="DUF1713"/>
    <property type="match status" value="1"/>
</dbReference>
<keyword evidence="2" id="KW-0496">Mitochondrion</keyword>
<feature type="compositionally biased region" description="Polar residues" evidence="5">
    <location>
        <begin position="119"/>
        <end position="128"/>
    </location>
</feature>
<comment type="subcellular location">
    <subcellularLocation>
        <location evidence="1">Mitochondrion</location>
    </subcellularLocation>
</comment>
<feature type="compositionally biased region" description="Low complexity" evidence="5">
    <location>
        <begin position="108"/>
        <end position="118"/>
    </location>
</feature>
<evidence type="ECO:0000256" key="3">
    <source>
        <dbReference type="ARBA" id="ARBA00035647"/>
    </source>
</evidence>
<comment type="similarity">
    <text evidence="3">Belongs to the mitochondrion-specific ribosomal protein mS38 family.</text>
</comment>
<dbReference type="InterPro" id="IPR013177">
    <property type="entry name" value="Ribosomal_mS38_C"/>
</dbReference>
<evidence type="ECO:0000313" key="7">
    <source>
        <dbReference type="EMBL" id="CCU80051.1"/>
    </source>
</evidence>
<dbReference type="Proteomes" id="UP000015441">
    <property type="component" value="Unassembled WGS sequence"/>
</dbReference>
<dbReference type="AlphaFoldDB" id="N1JDK9"/>
<dbReference type="HOGENOM" id="CLU_035429_0_1_1"/>
<feature type="region of interest" description="Disordered" evidence="5">
    <location>
        <begin position="33"/>
        <end position="128"/>
    </location>
</feature>
<accession>N1JDK9</accession>
<dbReference type="PANTHER" id="PTHR32035">
    <property type="entry name" value="AURORA KINASE A-INTERACTING PROTEIN"/>
    <property type="match status" value="1"/>
</dbReference>